<dbReference type="RefSeq" id="XP_001875413.1">
    <property type="nucleotide sequence ID" value="XM_001875378.1"/>
</dbReference>
<dbReference type="InterPro" id="IPR051477">
    <property type="entry name" value="Expansin_CellWall"/>
</dbReference>
<organism evidence="6">
    <name type="scientific">Laccaria bicolor (strain S238N-H82 / ATCC MYA-4686)</name>
    <name type="common">Bicoloured deceiver</name>
    <name type="synonym">Laccaria laccata var. bicolor</name>
    <dbReference type="NCBI Taxonomy" id="486041"/>
    <lineage>
        <taxon>Eukaryota</taxon>
        <taxon>Fungi</taxon>
        <taxon>Dikarya</taxon>
        <taxon>Basidiomycota</taxon>
        <taxon>Agaricomycotina</taxon>
        <taxon>Agaricomycetes</taxon>
        <taxon>Agaricomycetidae</taxon>
        <taxon>Agaricales</taxon>
        <taxon>Agaricineae</taxon>
        <taxon>Hydnangiaceae</taxon>
        <taxon>Laccaria</taxon>
    </lineage>
</organism>
<dbReference type="CDD" id="cd22191">
    <property type="entry name" value="DPBB_RlpA_EXP_N-like"/>
    <property type="match status" value="1"/>
</dbReference>
<name>B0CSJ6_LACBS</name>
<dbReference type="GeneID" id="6070326"/>
<dbReference type="Proteomes" id="UP000001194">
    <property type="component" value="Unassembled WGS sequence"/>
</dbReference>
<feature type="compositionally biased region" description="Low complexity" evidence="2">
    <location>
        <begin position="116"/>
        <end position="146"/>
    </location>
</feature>
<evidence type="ECO:0000256" key="1">
    <source>
        <dbReference type="ARBA" id="ARBA00022729"/>
    </source>
</evidence>
<dbReference type="PANTHER" id="PTHR31836:SF24">
    <property type="entry name" value="RLPA-LIKE PROTEIN DOUBLE-PSI BETA-BARREL DOMAIN-CONTAINING PROTEIN"/>
    <property type="match status" value="1"/>
</dbReference>
<sequence>MFKFIALAALAASSVSALVVPRSTPPAGYNTGLLEPYDTYHTRYMALQCNVKHNTAFFDSCCHPLLANESLATRPAQCNPSATPSTAAAASAASPSADPVDDDEDEYCDDGDDEPPSSSSAPIAPAATTPLVPTTTAVNTPEPTTTKPASAATQAPASGVNTGGFATFFYQNGVAGACGTVHSDNDMIAAIDGDRYGNLSAQSPLCGKQVKLTNANNGKSITVTIADACPTCKNSNSIDLSEGAFKQIATLDEGMVPITWSFV</sequence>
<feature type="region of interest" description="Disordered" evidence="2">
    <location>
        <begin position="75"/>
        <end position="157"/>
    </location>
</feature>
<dbReference type="HOGENOM" id="CLU_046371_0_0_1"/>
<reference evidence="5 6" key="1">
    <citation type="journal article" date="2008" name="Nature">
        <title>The genome of Laccaria bicolor provides insights into mycorrhizal symbiosis.</title>
        <authorList>
            <person name="Martin F."/>
            <person name="Aerts A."/>
            <person name="Ahren D."/>
            <person name="Brun A."/>
            <person name="Danchin E.G.J."/>
            <person name="Duchaussoy F."/>
            <person name="Gibon J."/>
            <person name="Kohler A."/>
            <person name="Lindquist E."/>
            <person name="Pereda V."/>
            <person name="Salamov A."/>
            <person name="Shapiro H.J."/>
            <person name="Wuyts J."/>
            <person name="Blaudez D."/>
            <person name="Buee M."/>
            <person name="Brokstein P."/>
            <person name="Canbaeck B."/>
            <person name="Cohen D."/>
            <person name="Courty P.E."/>
            <person name="Coutinho P.M."/>
            <person name="Delaruelle C."/>
            <person name="Detter J.C."/>
            <person name="Deveau A."/>
            <person name="DiFazio S."/>
            <person name="Duplessis S."/>
            <person name="Fraissinet-Tachet L."/>
            <person name="Lucic E."/>
            <person name="Frey-Klett P."/>
            <person name="Fourrey C."/>
            <person name="Feussner I."/>
            <person name="Gay G."/>
            <person name="Grimwood J."/>
            <person name="Hoegger P.J."/>
            <person name="Jain P."/>
            <person name="Kilaru S."/>
            <person name="Labbe J."/>
            <person name="Lin Y.C."/>
            <person name="Legue V."/>
            <person name="Le Tacon F."/>
            <person name="Marmeisse R."/>
            <person name="Melayah D."/>
            <person name="Montanini B."/>
            <person name="Muratet M."/>
            <person name="Nehls U."/>
            <person name="Niculita-Hirzel H."/>
            <person name="Oudot-Le Secq M.P."/>
            <person name="Peter M."/>
            <person name="Quesneville H."/>
            <person name="Rajashekar B."/>
            <person name="Reich M."/>
            <person name="Rouhier N."/>
            <person name="Schmutz J."/>
            <person name="Yin T."/>
            <person name="Chalot M."/>
            <person name="Henrissat B."/>
            <person name="Kuees U."/>
            <person name="Lucas S."/>
            <person name="Van de Peer Y."/>
            <person name="Podila G.K."/>
            <person name="Polle A."/>
            <person name="Pukkila P.J."/>
            <person name="Richardson P.M."/>
            <person name="Rouze P."/>
            <person name="Sanders I.R."/>
            <person name="Stajich J.E."/>
            <person name="Tunlid A."/>
            <person name="Tuskan G."/>
            <person name="Grigoriev I.V."/>
        </authorList>
    </citation>
    <scope>NUCLEOTIDE SEQUENCE [LARGE SCALE GENOMIC DNA]</scope>
    <source>
        <strain evidence="6">S238N-H82 / ATCC MYA-4686</strain>
    </source>
</reference>
<dbReference type="SUPFAM" id="SSF50685">
    <property type="entry name" value="Barwin-like endoglucanases"/>
    <property type="match status" value="1"/>
</dbReference>
<protein>
    <submittedName>
        <fullName evidence="5">Expansin family protein</fullName>
    </submittedName>
</protein>
<dbReference type="InterPro" id="IPR009009">
    <property type="entry name" value="RlpA-like_DPBB"/>
</dbReference>
<evidence type="ECO:0000256" key="2">
    <source>
        <dbReference type="SAM" id="MobiDB-lite"/>
    </source>
</evidence>
<evidence type="ECO:0000256" key="3">
    <source>
        <dbReference type="SAM" id="SignalP"/>
    </source>
</evidence>
<evidence type="ECO:0000313" key="5">
    <source>
        <dbReference type="EMBL" id="EDR14854.1"/>
    </source>
</evidence>
<feature type="compositionally biased region" description="Low complexity" evidence="2">
    <location>
        <begin position="80"/>
        <end position="98"/>
    </location>
</feature>
<gene>
    <name evidence="5" type="ORF">LACBIDRAFT_306030</name>
</gene>
<feature type="compositionally biased region" description="Acidic residues" evidence="2">
    <location>
        <begin position="99"/>
        <end position="115"/>
    </location>
</feature>
<dbReference type="STRING" id="486041.B0CSJ6"/>
<dbReference type="EMBL" id="DS547092">
    <property type="protein sequence ID" value="EDR14854.1"/>
    <property type="molecule type" value="Genomic_DNA"/>
</dbReference>
<dbReference type="PANTHER" id="PTHR31836">
    <property type="match status" value="1"/>
</dbReference>
<dbReference type="Pfam" id="PF03330">
    <property type="entry name" value="DPBB_1"/>
    <property type="match status" value="1"/>
</dbReference>
<dbReference type="AlphaFoldDB" id="B0CSJ6"/>
<dbReference type="Gene3D" id="2.40.40.10">
    <property type="entry name" value="RlpA-like domain"/>
    <property type="match status" value="1"/>
</dbReference>
<feature type="compositionally biased region" description="Polar residues" evidence="2">
    <location>
        <begin position="147"/>
        <end position="157"/>
    </location>
</feature>
<feature type="signal peptide" evidence="3">
    <location>
        <begin position="1"/>
        <end position="17"/>
    </location>
</feature>
<accession>B0CSJ6</accession>
<dbReference type="InterPro" id="IPR036908">
    <property type="entry name" value="RlpA-like_sf"/>
</dbReference>
<keyword evidence="1 3" id="KW-0732">Signal</keyword>
<dbReference type="KEGG" id="lbc:LACBIDRAFT_306030"/>
<proteinExistence type="predicted"/>
<evidence type="ECO:0000259" key="4">
    <source>
        <dbReference type="Pfam" id="PF03330"/>
    </source>
</evidence>
<feature type="chain" id="PRO_5002746949" evidence="3">
    <location>
        <begin position="18"/>
        <end position="263"/>
    </location>
</feature>
<keyword evidence="6" id="KW-1185">Reference proteome</keyword>
<feature type="domain" description="RlpA-like protein double-psi beta-barrel" evidence="4">
    <location>
        <begin position="165"/>
        <end position="259"/>
    </location>
</feature>
<dbReference type="InParanoid" id="B0CSJ6"/>
<dbReference type="OrthoDB" id="406505at2759"/>
<evidence type="ECO:0000313" key="6">
    <source>
        <dbReference type="Proteomes" id="UP000001194"/>
    </source>
</evidence>